<dbReference type="AlphaFoldDB" id="A0AAP2G4G3"/>
<protein>
    <submittedName>
        <fullName evidence="3">YcxB family protein</fullName>
    </submittedName>
</protein>
<evidence type="ECO:0000313" key="3">
    <source>
        <dbReference type="EMBL" id="MBS9523433.1"/>
    </source>
</evidence>
<dbReference type="EMBL" id="JAHCMY010000002">
    <property type="protein sequence ID" value="MBS9523433.1"/>
    <property type="molecule type" value="Genomic_DNA"/>
</dbReference>
<keyword evidence="1" id="KW-1133">Transmembrane helix</keyword>
<gene>
    <name evidence="3" type="ORF">KI659_05305</name>
</gene>
<dbReference type="InterPro" id="IPR025588">
    <property type="entry name" value="YcxB-like_C"/>
</dbReference>
<reference evidence="3 4" key="1">
    <citation type="submission" date="2021-05" db="EMBL/GenBank/DDBJ databases">
        <authorList>
            <person name="Zhang Z.D."/>
            <person name="Osman G."/>
        </authorList>
    </citation>
    <scope>NUCLEOTIDE SEQUENCE [LARGE SCALE GENOMIC DNA]</scope>
    <source>
        <strain evidence="3 4">KCTC 32217</strain>
    </source>
</reference>
<proteinExistence type="predicted"/>
<feature type="transmembrane region" description="Helical" evidence="1">
    <location>
        <begin position="27"/>
        <end position="44"/>
    </location>
</feature>
<name>A0AAP2G4G3_9BACT</name>
<evidence type="ECO:0000256" key="1">
    <source>
        <dbReference type="SAM" id="Phobius"/>
    </source>
</evidence>
<dbReference type="Pfam" id="PF14317">
    <property type="entry name" value="YcxB"/>
    <property type="match status" value="1"/>
</dbReference>
<feature type="domain" description="YcxB-like C-terminal" evidence="2">
    <location>
        <begin position="102"/>
        <end position="148"/>
    </location>
</feature>
<comment type="caution">
    <text evidence="3">The sequence shown here is derived from an EMBL/GenBank/DDBJ whole genome shotgun (WGS) entry which is preliminary data.</text>
</comment>
<keyword evidence="1" id="KW-0812">Transmembrane</keyword>
<evidence type="ECO:0000259" key="2">
    <source>
        <dbReference type="Pfam" id="PF14317"/>
    </source>
</evidence>
<dbReference type="Proteomes" id="UP001319104">
    <property type="component" value="Unassembled WGS sequence"/>
</dbReference>
<accession>A0AAP2G4G3</accession>
<evidence type="ECO:0000313" key="4">
    <source>
        <dbReference type="Proteomes" id="UP001319104"/>
    </source>
</evidence>
<keyword evidence="4" id="KW-1185">Reference proteome</keyword>
<keyword evidence="1" id="KW-0472">Membrane</keyword>
<feature type="transmembrane region" description="Helical" evidence="1">
    <location>
        <begin position="50"/>
        <end position="71"/>
    </location>
</feature>
<organism evidence="3 4">
    <name type="scientific">Litoribacter ruber</name>
    <dbReference type="NCBI Taxonomy" id="702568"/>
    <lineage>
        <taxon>Bacteria</taxon>
        <taxon>Pseudomonadati</taxon>
        <taxon>Bacteroidota</taxon>
        <taxon>Cytophagia</taxon>
        <taxon>Cytophagales</taxon>
        <taxon>Cyclobacteriaceae</taxon>
        <taxon>Litoribacter</taxon>
    </lineage>
</organism>
<sequence>MIIKTKKYKLETGTYIKLGLRNVFKEQWWVILIALAIASGYFWIASWWWISMAILAYVLYLLFWVIQFAGVTQMEQNKVMFEKLAYEIDSRQVLMKVNPKQGMPINWDMIKQAYVDKDAYVLIMSKAQFLHLPFRIFNTENEKKFMETILRRKGLIKASEK</sequence>
<dbReference type="RefSeq" id="WP_213944325.1">
    <property type="nucleotide sequence ID" value="NZ_JAHBGI010000011.1"/>
</dbReference>